<dbReference type="SUPFAM" id="SSF51569">
    <property type="entry name" value="Aldolase"/>
    <property type="match status" value="1"/>
</dbReference>
<keyword evidence="6" id="KW-0028">Amino-acid biosynthesis</keyword>
<dbReference type="PANTHER" id="PTHR12128:SF66">
    <property type="entry name" value="4-HYDROXY-2-OXOGLUTARATE ALDOLASE, MITOCHONDRIAL"/>
    <property type="match status" value="1"/>
</dbReference>
<evidence type="ECO:0000256" key="1">
    <source>
        <dbReference type="ARBA" id="ARBA00003294"/>
    </source>
</evidence>
<dbReference type="PIRSF" id="PIRSF001365">
    <property type="entry name" value="DHDPS"/>
    <property type="match status" value="1"/>
</dbReference>
<proteinExistence type="inferred from homology"/>
<dbReference type="EC" id="4.3.3.7" evidence="4 12"/>
<dbReference type="EMBL" id="PDOE01000002">
    <property type="protein sequence ID" value="RKL68105.1"/>
    <property type="molecule type" value="Genomic_DNA"/>
</dbReference>
<evidence type="ECO:0000256" key="15">
    <source>
        <dbReference type="PIRSR" id="PIRSR001365-2"/>
    </source>
</evidence>
<evidence type="ECO:0000256" key="14">
    <source>
        <dbReference type="PIRSR" id="PIRSR001365-1"/>
    </source>
</evidence>
<comment type="catalytic activity">
    <reaction evidence="11">
        <text>L-aspartate 4-semialdehyde + pyruvate = (2S,4S)-4-hydroxy-2,3,4,5-tetrahydrodipicolinate + H2O + H(+)</text>
        <dbReference type="Rhea" id="RHEA:34171"/>
        <dbReference type="ChEBI" id="CHEBI:15361"/>
        <dbReference type="ChEBI" id="CHEBI:15377"/>
        <dbReference type="ChEBI" id="CHEBI:15378"/>
        <dbReference type="ChEBI" id="CHEBI:67139"/>
        <dbReference type="ChEBI" id="CHEBI:537519"/>
        <dbReference type="EC" id="4.3.3.7"/>
    </reaction>
</comment>
<dbReference type="OrthoDB" id="9782828at2"/>
<dbReference type="UniPathway" id="UPA00034">
    <property type="reaction ID" value="UER00017"/>
</dbReference>
<dbReference type="NCBIfam" id="TIGR00674">
    <property type="entry name" value="dapA"/>
    <property type="match status" value="1"/>
</dbReference>
<dbReference type="Pfam" id="PF00701">
    <property type="entry name" value="DHDPS"/>
    <property type="match status" value="1"/>
</dbReference>
<feature type="active site" description="Schiff-base intermediate with substrate" evidence="14">
    <location>
        <position position="163"/>
    </location>
</feature>
<evidence type="ECO:0000256" key="6">
    <source>
        <dbReference type="ARBA" id="ARBA00022605"/>
    </source>
</evidence>
<protein>
    <recommendedName>
        <fullName evidence="4 12">4-hydroxy-tetrahydrodipicolinate synthase</fullName>
        <ecNumber evidence="4 12">4.3.3.7</ecNumber>
    </recommendedName>
</protein>
<dbReference type="SMART" id="SM01130">
    <property type="entry name" value="DHDPS"/>
    <property type="match status" value="1"/>
</dbReference>
<dbReference type="GO" id="GO:0009089">
    <property type="term" value="P:lysine biosynthetic process via diaminopimelate"/>
    <property type="evidence" value="ECO:0007669"/>
    <property type="project" value="UniProtKB-UniRule"/>
</dbReference>
<name>A0A3A9KJZ8_9BACI</name>
<comment type="pathway">
    <text evidence="2">Amino-acid biosynthesis; L-lysine biosynthesis via DAP pathway; (S)-tetrahydrodipicolinate from L-aspartate: step 3/4.</text>
</comment>
<dbReference type="PROSITE" id="PS00666">
    <property type="entry name" value="DHDPS_2"/>
    <property type="match status" value="1"/>
</dbReference>
<organism evidence="16 17">
    <name type="scientific">Salipaludibacillus neizhouensis</name>
    <dbReference type="NCBI Taxonomy" id="885475"/>
    <lineage>
        <taxon>Bacteria</taxon>
        <taxon>Bacillati</taxon>
        <taxon>Bacillota</taxon>
        <taxon>Bacilli</taxon>
        <taxon>Bacillales</taxon>
        <taxon>Bacillaceae</taxon>
    </lineage>
</organism>
<evidence type="ECO:0000256" key="5">
    <source>
        <dbReference type="ARBA" id="ARBA00022490"/>
    </source>
</evidence>
<keyword evidence="8" id="KW-0457">Lysine biosynthesis</keyword>
<feature type="binding site" evidence="15">
    <location>
        <position position="205"/>
    </location>
    <ligand>
        <name>pyruvate</name>
        <dbReference type="ChEBI" id="CHEBI:15361"/>
    </ligand>
</feature>
<comment type="similarity">
    <text evidence="3 13">Belongs to the DapA family.</text>
</comment>
<dbReference type="InterPro" id="IPR005263">
    <property type="entry name" value="DapA"/>
</dbReference>
<keyword evidence="7" id="KW-0220">Diaminopimelate biosynthesis</keyword>
<dbReference type="CDD" id="cd00408">
    <property type="entry name" value="DHDPS-like"/>
    <property type="match status" value="1"/>
</dbReference>
<evidence type="ECO:0000256" key="8">
    <source>
        <dbReference type="ARBA" id="ARBA00023154"/>
    </source>
</evidence>
<reference evidence="16 17" key="1">
    <citation type="submission" date="2017-10" db="EMBL/GenBank/DDBJ databases">
        <title>Bacillus sp. nov., a halophilic bacterium isolated from a Keqin Lake.</title>
        <authorList>
            <person name="Wang H."/>
        </authorList>
    </citation>
    <scope>NUCLEOTIDE SEQUENCE [LARGE SCALE GENOMIC DNA]</scope>
    <source>
        <strain evidence="16 17">KCTC 13187</strain>
    </source>
</reference>
<dbReference type="GO" id="GO:0019877">
    <property type="term" value="P:diaminopimelate biosynthetic process"/>
    <property type="evidence" value="ECO:0007669"/>
    <property type="project" value="UniProtKB-KW"/>
</dbReference>
<comment type="function">
    <text evidence="1">Catalyzes the condensation of (S)-aspartate-beta-semialdehyde [(S)-ASA] and pyruvate to 4-hydroxy-tetrahydrodipicolinate (HTPA).</text>
</comment>
<sequence length="296" mass="32249">MFKPEGIIPALVTPFDEYGDINENAFRKLIRRTIDQGCHGVFCLGSNGEFVSLDDNEKVKLAQIAIDESAGEVPVYAGTGTNSTKRTIELNKRMSEIGITAVSVITPYYVGLSQQELISYYDEIANATELPIILYNIPKITGNSLDPASVKKISQHKNVVAIKDSSGNFDYTLQLIEGKDSDYSVLIGTDSLILPSLMAGADGAIAATANFVPKTVSSIYNDWQKGDYESAQKNQNWLKKVRGAFKLGTMPSVLKEAVTASGIEVGLPRKPVQPLSNEASKELHKVIDQYRKAGLI</sequence>
<dbReference type="PRINTS" id="PR00146">
    <property type="entry name" value="DHPICSNTHASE"/>
</dbReference>
<dbReference type="PANTHER" id="PTHR12128">
    <property type="entry name" value="DIHYDRODIPICOLINATE SYNTHASE"/>
    <property type="match status" value="1"/>
</dbReference>
<keyword evidence="9 13" id="KW-0456">Lyase</keyword>
<dbReference type="InterPro" id="IPR020625">
    <property type="entry name" value="Schiff_base-form_aldolases_AS"/>
</dbReference>
<dbReference type="Proteomes" id="UP000281498">
    <property type="component" value="Unassembled WGS sequence"/>
</dbReference>
<feature type="active site" description="Proton donor/acceptor" evidence="14">
    <location>
        <position position="135"/>
    </location>
</feature>
<keyword evidence="5" id="KW-0963">Cytoplasm</keyword>
<dbReference type="AlphaFoldDB" id="A0A3A9KJZ8"/>
<evidence type="ECO:0000313" key="16">
    <source>
        <dbReference type="EMBL" id="RKL68105.1"/>
    </source>
</evidence>
<dbReference type="InterPro" id="IPR002220">
    <property type="entry name" value="DapA-like"/>
</dbReference>
<dbReference type="InterPro" id="IPR013785">
    <property type="entry name" value="Aldolase_TIM"/>
</dbReference>
<evidence type="ECO:0000256" key="12">
    <source>
        <dbReference type="NCBIfam" id="TIGR00674"/>
    </source>
</evidence>
<dbReference type="RefSeq" id="WP_110938444.1">
    <property type="nucleotide sequence ID" value="NZ_KZ614147.1"/>
</dbReference>
<evidence type="ECO:0000256" key="11">
    <source>
        <dbReference type="ARBA" id="ARBA00047836"/>
    </source>
</evidence>
<dbReference type="GO" id="GO:0008840">
    <property type="term" value="F:4-hydroxy-tetrahydrodipicolinate synthase activity"/>
    <property type="evidence" value="ECO:0007669"/>
    <property type="project" value="UniProtKB-UniRule"/>
</dbReference>
<evidence type="ECO:0000256" key="9">
    <source>
        <dbReference type="ARBA" id="ARBA00023239"/>
    </source>
</evidence>
<evidence type="ECO:0000256" key="10">
    <source>
        <dbReference type="ARBA" id="ARBA00023270"/>
    </source>
</evidence>
<evidence type="ECO:0000256" key="7">
    <source>
        <dbReference type="ARBA" id="ARBA00022915"/>
    </source>
</evidence>
<evidence type="ECO:0000256" key="2">
    <source>
        <dbReference type="ARBA" id="ARBA00005120"/>
    </source>
</evidence>
<evidence type="ECO:0000256" key="3">
    <source>
        <dbReference type="ARBA" id="ARBA00007592"/>
    </source>
</evidence>
<evidence type="ECO:0000256" key="4">
    <source>
        <dbReference type="ARBA" id="ARBA00012086"/>
    </source>
</evidence>
<dbReference type="Gene3D" id="3.20.20.70">
    <property type="entry name" value="Aldolase class I"/>
    <property type="match status" value="1"/>
</dbReference>
<accession>A0A3A9KJZ8</accession>
<evidence type="ECO:0000313" key="17">
    <source>
        <dbReference type="Proteomes" id="UP000281498"/>
    </source>
</evidence>
<keyword evidence="10" id="KW-0704">Schiff base</keyword>
<evidence type="ECO:0000256" key="13">
    <source>
        <dbReference type="PIRNR" id="PIRNR001365"/>
    </source>
</evidence>
<comment type="caution">
    <text evidence="16">The sequence shown here is derived from an EMBL/GenBank/DDBJ whole genome shotgun (WGS) entry which is preliminary data.</text>
</comment>
<keyword evidence="17" id="KW-1185">Reference proteome</keyword>
<gene>
    <name evidence="16" type="primary">dapA</name>
    <name evidence="16" type="ORF">CR203_06310</name>
</gene>